<reference evidence="3 4" key="1">
    <citation type="submission" date="2021-02" db="EMBL/GenBank/DDBJ databases">
        <authorList>
            <person name="Vanwijnsberghe S."/>
        </authorList>
    </citation>
    <scope>NUCLEOTIDE SEQUENCE [LARGE SCALE GENOMIC DNA]</scope>
    <source>
        <strain evidence="3 4">R-69658</strain>
    </source>
</reference>
<comment type="similarity">
    <text evidence="1">Belongs to the outer membrane factor (OMF) (TC 1.B.17) family.</text>
</comment>
<evidence type="ECO:0000313" key="4">
    <source>
        <dbReference type="Proteomes" id="UP000674425"/>
    </source>
</evidence>
<gene>
    <name evidence="3" type="ORF">R69658_01450</name>
</gene>
<dbReference type="Proteomes" id="UP000674425">
    <property type="component" value="Unassembled WGS sequence"/>
</dbReference>
<evidence type="ECO:0000256" key="1">
    <source>
        <dbReference type="ARBA" id="ARBA00007613"/>
    </source>
</evidence>
<keyword evidence="4" id="KW-1185">Reference proteome</keyword>
<dbReference type="SUPFAM" id="SSF56954">
    <property type="entry name" value="Outer membrane efflux proteins (OEP)"/>
    <property type="match status" value="1"/>
</dbReference>
<evidence type="ECO:0000256" key="2">
    <source>
        <dbReference type="SAM" id="SignalP"/>
    </source>
</evidence>
<dbReference type="PANTHER" id="PTHR30203">
    <property type="entry name" value="OUTER MEMBRANE CATION EFFLUX PROTEIN"/>
    <property type="match status" value="1"/>
</dbReference>
<dbReference type="PANTHER" id="PTHR30203:SF24">
    <property type="entry name" value="BLR4935 PROTEIN"/>
    <property type="match status" value="1"/>
</dbReference>
<evidence type="ECO:0008006" key="5">
    <source>
        <dbReference type="Google" id="ProtNLM"/>
    </source>
</evidence>
<dbReference type="Pfam" id="PF02321">
    <property type="entry name" value="OEP"/>
    <property type="match status" value="1"/>
</dbReference>
<feature type="chain" id="PRO_5047197989" description="Outer membrane protein TolC" evidence="2">
    <location>
        <begin position="34"/>
        <end position="431"/>
    </location>
</feature>
<sequence length="431" mass="46764">MPFIFRTPLNRCAPLRARSLFAALILASGAAHAQQASYTLDAALQAATDRSSAMGAAQASVRASSDAAVRAGQLPDPMLKAGIDNLPVNGSQRFTIGQDFMTMRRIGIEQEWVSGDKRRLLSARANDVVDRERAGYLLQLVNTRQQTASAWLSAIYAKQALALQQELVRHMGHELDATKASYRGAKASAADVVQAQAMLAQTQDQLLKAQQAFQTALIGLSRWTATPVLDVSGDPPAPQSYVSSLPPDELRDVQPVLVAASRDIAVADADTAVANSDRSPNWTWEVSYQQRGGQYSNMVSVGVSIPLPINRKNRQNRDADEKAELGTKARLMYEDAQRQVEADIRTQSATLASGRERIVHLTDSLLPAADRRVQLAAAAYQAGSGSLADTFAARRALLDAQLQVLDLRREVSQTWAQLEYQVVPASMSISQ</sequence>
<accession>A0ABM8QYR4</accession>
<organism evidence="3 4">
    <name type="scientific">Paraburkholderia aspalathi</name>
    <dbReference type="NCBI Taxonomy" id="1324617"/>
    <lineage>
        <taxon>Bacteria</taxon>
        <taxon>Pseudomonadati</taxon>
        <taxon>Pseudomonadota</taxon>
        <taxon>Betaproteobacteria</taxon>
        <taxon>Burkholderiales</taxon>
        <taxon>Burkholderiaceae</taxon>
        <taxon>Paraburkholderia</taxon>
    </lineage>
</organism>
<comment type="caution">
    <text evidence="3">The sequence shown here is derived from an EMBL/GenBank/DDBJ whole genome shotgun (WGS) entry which is preliminary data.</text>
</comment>
<dbReference type="InterPro" id="IPR003423">
    <property type="entry name" value="OMP_efflux"/>
</dbReference>
<dbReference type="EMBL" id="CAJNAU010000009">
    <property type="protein sequence ID" value="CAE6723048.1"/>
    <property type="molecule type" value="Genomic_DNA"/>
</dbReference>
<evidence type="ECO:0000313" key="3">
    <source>
        <dbReference type="EMBL" id="CAE6723048.1"/>
    </source>
</evidence>
<dbReference type="Gene3D" id="1.20.1600.10">
    <property type="entry name" value="Outer membrane efflux proteins (OEP)"/>
    <property type="match status" value="1"/>
</dbReference>
<protein>
    <recommendedName>
        <fullName evidence="5">Outer membrane protein TolC</fullName>
    </recommendedName>
</protein>
<feature type="signal peptide" evidence="2">
    <location>
        <begin position="1"/>
        <end position="33"/>
    </location>
</feature>
<name>A0ABM8QYR4_9BURK</name>
<proteinExistence type="inferred from homology"/>
<dbReference type="InterPro" id="IPR010131">
    <property type="entry name" value="MdtP/NodT-like"/>
</dbReference>
<dbReference type="RefSeq" id="WP_200618687.1">
    <property type="nucleotide sequence ID" value="NZ_CAJNAU010000009.1"/>
</dbReference>
<keyword evidence="2" id="KW-0732">Signal</keyword>